<evidence type="ECO:0000313" key="2">
    <source>
        <dbReference type="Proteomes" id="UP000176604"/>
    </source>
</evidence>
<reference evidence="1 2" key="1">
    <citation type="journal article" date="2016" name="Nat. Commun.">
        <title>Thousands of microbial genomes shed light on interconnected biogeochemical processes in an aquifer system.</title>
        <authorList>
            <person name="Anantharaman K."/>
            <person name="Brown C.T."/>
            <person name="Hug L.A."/>
            <person name="Sharon I."/>
            <person name="Castelle C.J."/>
            <person name="Probst A.J."/>
            <person name="Thomas B.C."/>
            <person name="Singh A."/>
            <person name="Wilkins M.J."/>
            <person name="Karaoz U."/>
            <person name="Brodie E.L."/>
            <person name="Williams K.H."/>
            <person name="Hubbard S.S."/>
            <person name="Banfield J.F."/>
        </authorList>
    </citation>
    <scope>NUCLEOTIDE SEQUENCE [LARGE SCALE GENOMIC DNA]</scope>
</reference>
<accession>A0A1F7UIF8</accession>
<organism evidence="1 2">
    <name type="scientific">Candidatus Uhrbacteria bacterium RIFCSPHIGHO2_12_FULL_54_23</name>
    <dbReference type="NCBI Taxonomy" id="1802397"/>
    <lineage>
        <taxon>Bacteria</taxon>
        <taxon>Candidatus Uhriibacteriota</taxon>
    </lineage>
</organism>
<sequence length="92" mass="10301">MEDQQHADYQNLLTELIKKQIVILGPDIAVLKARNVSGMKVADDGTVMEMNENPQELLNQLVEQYVQLSGLIVKKAMEPLLSKYPSITLPHA</sequence>
<dbReference type="EMBL" id="MGEF01000043">
    <property type="protein sequence ID" value="OGL78032.1"/>
    <property type="molecule type" value="Genomic_DNA"/>
</dbReference>
<dbReference type="AlphaFoldDB" id="A0A1F7UIF8"/>
<dbReference type="STRING" id="1802397.A3J43_01985"/>
<dbReference type="Proteomes" id="UP000176604">
    <property type="component" value="Unassembled WGS sequence"/>
</dbReference>
<proteinExistence type="predicted"/>
<protein>
    <submittedName>
        <fullName evidence="1">Uncharacterized protein</fullName>
    </submittedName>
</protein>
<gene>
    <name evidence="1" type="ORF">A3J43_01985</name>
</gene>
<name>A0A1F7UIF8_9BACT</name>
<evidence type="ECO:0000313" key="1">
    <source>
        <dbReference type="EMBL" id="OGL78032.1"/>
    </source>
</evidence>
<comment type="caution">
    <text evidence="1">The sequence shown here is derived from an EMBL/GenBank/DDBJ whole genome shotgun (WGS) entry which is preliminary data.</text>
</comment>